<dbReference type="Pfam" id="PF20148">
    <property type="entry name" value="DUF6531"/>
    <property type="match status" value="1"/>
</dbReference>
<comment type="caution">
    <text evidence="4">The sequence shown here is derived from an EMBL/GenBank/DDBJ whole genome shotgun (WGS) entry which is preliminary data.</text>
</comment>
<dbReference type="InterPro" id="IPR003587">
    <property type="entry name" value="Hint_dom_N"/>
</dbReference>
<evidence type="ECO:0000313" key="5">
    <source>
        <dbReference type="Proteomes" id="UP000637578"/>
    </source>
</evidence>
<evidence type="ECO:0000313" key="4">
    <source>
        <dbReference type="EMBL" id="GGM45872.1"/>
    </source>
</evidence>
<dbReference type="Proteomes" id="UP000637578">
    <property type="component" value="Unassembled WGS sequence"/>
</dbReference>
<keyword evidence="5" id="KW-1185">Reference proteome</keyword>
<dbReference type="NCBIfam" id="TIGR01643">
    <property type="entry name" value="YD_repeat_2x"/>
    <property type="match status" value="8"/>
</dbReference>
<gene>
    <name evidence="4" type="ORF">GCM10012275_16090</name>
</gene>
<dbReference type="Pfam" id="PF13385">
    <property type="entry name" value="Laminin_G_3"/>
    <property type="match status" value="1"/>
</dbReference>
<dbReference type="PROSITE" id="PS50818">
    <property type="entry name" value="INTEIN_C_TER"/>
    <property type="match status" value="1"/>
</dbReference>
<dbReference type="Pfam" id="PF07591">
    <property type="entry name" value="PT-HINT"/>
    <property type="match status" value="1"/>
</dbReference>
<dbReference type="PANTHER" id="PTHR32305:SF15">
    <property type="entry name" value="PROTEIN RHSA-RELATED"/>
    <property type="match status" value="1"/>
</dbReference>
<dbReference type="InterPro" id="IPR050708">
    <property type="entry name" value="T6SS_VgrG/RHS"/>
</dbReference>
<dbReference type="InterPro" id="IPR013320">
    <property type="entry name" value="ConA-like_dom_sf"/>
</dbReference>
<evidence type="ECO:0000259" key="3">
    <source>
        <dbReference type="SMART" id="SM00306"/>
    </source>
</evidence>
<feature type="region of interest" description="Disordered" evidence="2">
    <location>
        <begin position="1321"/>
        <end position="1347"/>
    </location>
</feature>
<dbReference type="EMBL" id="BMMK01000005">
    <property type="protein sequence ID" value="GGM45872.1"/>
    <property type="molecule type" value="Genomic_DNA"/>
</dbReference>
<evidence type="ECO:0000256" key="1">
    <source>
        <dbReference type="ARBA" id="ARBA00022737"/>
    </source>
</evidence>
<dbReference type="SUPFAM" id="SSF49899">
    <property type="entry name" value="Concanavalin A-like lectins/glucanases"/>
    <property type="match status" value="1"/>
</dbReference>
<feature type="compositionally biased region" description="Basic and acidic residues" evidence="2">
    <location>
        <begin position="1325"/>
        <end position="1347"/>
    </location>
</feature>
<dbReference type="SUPFAM" id="SSF51294">
    <property type="entry name" value="Hedgehog/intein (Hint) domain"/>
    <property type="match status" value="1"/>
</dbReference>
<dbReference type="SMART" id="SM00306">
    <property type="entry name" value="HintN"/>
    <property type="match status" value="1"/>
</dbReference>
<dbReference type="InterPro" id="IPR006530">
    <property type="entry name" value="YD"/>
</dbReference>
<protein>
    <recommendedName>
        <fullName evidence="3">Hint domain-containing protein</fullName>
    </recommendedName>
</protein>
<feature type="region of interest" description="Disordered" evidence="2">
    <location>
        <begin position="1208"/>
        <end position="1249"/>
    </location>
</feature>
<dbReference type="InterPro" id="IPR045351">
    <property type="entry name" value="DUF6531"/>
</dbReference>
<reference evidence="4" key="2">
    <citation type="submission" date="2020-09" db="EMBL/GenBank/DDBJ databases">
        <authorList>
            <person name="Sun Q."/>
            <person name="Zhou Y."/>
        </authorList>
    </citation>
    <scope>NUCLEOTIDE SEQUENCE</scope>
    <source>
        <strain evidence="4">CGMCC 4.5737</strain>
    </source>
</reference>
<dbReference type="InterPro" id="IPR056823">
    <property type="entry name" value="TEN-like_YD-shell"/>
</dbReference>
<reference evidence="4" key="1">
    <citation type="journal article" date="2014" name="Int. J. Syst. Evol. Microbiol.">
        <title>Complete genome sequence of Corynebacterium casei LMG S-19264T (=DSM 44701T), isolated from a smear-ripened cheese.</title>
        <authorList>
            <consortium name="US DOE Joint Genome Institute (JGI-PGF)"/>
            <person name="Walter F."/>
            <person name="Albersmeier A."/>
            <person name="Kalinowski J."/>
            <person name="Ruckert C."/>
        </authorList>
    </citation>
    <scope>NUCLEOTIDE SEQUENCE</scope>
    <source>
        <strain evidence="4">CGMCC 4.5737</strain>
    </source>
</reference>
<dbReference type="Pfam" id="PF05593">
    <property type="entry name" value="RHS_repeat"/>
    <property type="match status" value="3"/>
</dbReference>
<dbReference type="Gene3D" id="2.60.120.200">
    <property type="match status" value="1"/>
</dbReference>
<dbReference type="InterPro" id="IPR030934">
    <property type="entry name" value="Intein_C"/>
</dbReference>
<dbReference type="InterPro" id="IPR036844">
    <property type="entry name" value="Hint_dom_sf"/>
</dbReference>
<feature type="domain" description="Hint" evidence="3">
    <location>
        <begin position="2907"/>
        <end position="3012"/>
    </location>
</feature>
<feature type="compositionally biased region" description="Basic and acidic residues" evidence="2">
    <location>
        <begin position="40"/>
        <end position="55"/>
    </location>
</feature>
<keyword evidence="1" id="KW-0677">Repeat</keyword>
<dbReference type="GO" id="GO:0016539">
    <property type="term" value="P:intein-mediated protein splicing"/>
    <property type="evidence" value="ECO:0007669"/>
    <property type="project" value="InterPro"/>
</dbReference>
<feature type="region of interest" description="Disordered" evidence="2">
    <location>
        <begin position="1"/>
        <end position="61"/>
    </location>
</feature>
<dbReference type="Gene3D" id="2.170.16.10">
    <property type="entry name" value="Hedgehog/Intein (Hint) domain"/>
    <property type="match status" value="1"/>
</dbReference>
<dbReference type="PROSITE" id="PS50817">
    <property type="entry name" value="INTEIN_N_TER"/>
    <property type="match status" value="1"/>
</dbReference>
<dbReference type="PANTHER" id="PTHR32305">
    <property type="match status" value="1"/>
</dbReference>
<proteinExistence type="predicted"/>
<organism evidence="4 5">
    <name type="scientific">Longimycelium tulufanense</name>
    <dbReference type="NCBI Taxonomy" id="907463"/>
    <lineage>
        <taxon>Bacteria</taxon>
        <taxon>Bacillati</taxon>
        <taxon>Actinomycetota</taxon>
        <taxon>Actinomycetes</taxon>
        <taxon>Pseudonocardiales</taxon>
        <taxon>Pseudonocardiaceae</taxon>
        <taxon>Longimycelium</taxon>
    </lineage>
</organism>
<dbReference type="NCBIfam" id="TIGR03696">
    <property type="entry name" value="Rhs_assc_core"/>
    <property type="match status" value="1"/>
</dbReference>
<evidence type="ECO:0000256" key="2">
    <source>
        <dbReference type="SAM" id="MobiDB-lite"/>
    </source>
</evidence>
<dbReference type="InterPro" id="IPR022385">
    <property type="entry name" value="Rhs_assc_core"/>
</dbReference>
<dbReference type="Pfam" id="PF25023">
    <property type="entry name" value="TEN_YD-shell"/>
    <property type="match status" value="2"/>
</dbReference>
<feature type="region of interest" description="Disordered" evidence="2">
    <location>
        <begin position="1836"/>
        <end position="1857"/>
    </location>
</feature>
<dbReference type="InterPro" id="IPR031325">
    <property type="entry name" value="RHS_repeat"/>
</dbReference>
<dbReference type="Gene3D" id="2.180.10.10">
    <property type="entry name" value="RHS repeat-associated core"/>
    <property type="match status" value="5"/>
</dbReference>
<dbReference type="InterPro" id="IPR006141">
    <property type="entry name" value="Intein_N"/>
</dbReference>
<name>A0A8J3C721_9PSEU</name>
<accession>A0A8J3C721</accession>
<dbReference type="CDD" id="cd00081">
    <property type="entry name" value="Hint"/>
    <property type="match status" value="1"/>
</dbReference>
<sequence length="3176" mass="342662">MRSQFPLWTGEQPPTPANHAEVADAPTREPTFDPGTSVELPERRSSHERVYRNEDGTETTEFATAPLNYRTRDGTWEPIDSRLVPAADGWRNAADAVEIRLAGQAKVKELVRLGFDDSRAAGFGLAGAAAVAGNADGDTVTYPDVLGGVDLKVQAQGGGVKETLVLRSPDVPHSYVFPLSLSGLEAKIVGGQVELVDSSGRQRAVIPSGFMWDAKPDAEVSNGVSYRIVSRDGGPALEVRLDSSWLRDPERRYPVMVDPSVDSAGADSSMVVHGNSSRSGSSELLVGRKGGAASASYLKFNKLVGRLRHHTIYGAQLHLVNFDSASCRARPVTVHPVTQSWSVGSNYSYPGPSVGRSLASKSFAYGYIRTGQSRSACPAKGTLFNLGVSGRKVVQGWVDGKPNNGLSLRASASDSNAWKRIAGSGTANPPKLFVTHSPYNASYRIPNPVPEPPVLQNQSGKVKVTVTNRSAEKWTRRNYYLAYRVYDAKTGRSVTQQRSASLPGDIDRNAKVTLTAEIKPLPPGKYFVDFTMVRSGGVVFTDQQVPPARIVLEVIDIPPVVEKLHPPNGYQAQTLTPQLWARAIDIDAPPGSQLKYRFEVCKSDDNGKPVNCFRSDYQNSPAWTVPAEKLVWSRNYLWRAFVKDATTEVPSPQSTLVTAVPQPALTSRIAGAPYGSGDKEFDPQVGNFTTVAVDAPVVTVGPELSVVRTYNSLDPRRESLFGTGWTTRYDMRLAPDDDGSGNVVIRYPDGQEVRFGKNPDGSFAPPQGRTASLGLEGANWKLLDKSGMAYHFASSGRLTKITDAALRSLVLTYGTDGKLAKATVSNSQTNKSGRSLRFEWSGAHVAKVTTDPVDGSPLSWTYHYEGDLLTKVCTPGGACTTYTYGSGSHYRSAVLDDRPESYHRLGEAQGDHGGSEVAVNLGKDRGEYKNVALGAPGAIAEADDTAASFNGTSSLVDLPKGTLKKNRDASVELWFKNNITGSGGPLIGYQDKALDQTSGSGIPILYVGNDGKLRGQFANGSIAPITSTARVNDGKWHHAVLTARGDTQTLYLDGKAVGTVRGKYADLSALTFNQVGAAYATGSWPAWGSGPRWFYSGTIDEVAVYAHPLGPGAVAAHHQQGLHKADQLTEVTLPSGRTVARVEYDVRLDRVREYTDRNGGTWKIGAPIVYGGDTDLRRSIEVRDPADRFHLYEYDALAGRMIRSAAPTGLGMREEDRPGEPSPSPTPTTTPTCTEPDPGDPKFCTTVPDSSKGPVFDGHSLDGMSVRTFSYDDQGFQNLITDENGASVHLTYDKRGNVTSRKTCRTKEKCYTEYYTYPAEPVDPFDPRSDMPTEHRDGRSDGPNDNRFRTIYTYSRTGELATQTNPDGGIVRHTYSTGSEPAVDGGATPPGLVLQTTDPRGAQTKYRYYQNGDLAQVTEPSGLVTKFSYDALGRKTKETAVSDSYPDGATTTYTYDGLSRLTSVTKPATTDAVNGTKHQAKSTNGYDADGNVIRVEETDALAGGDARVTSFEYDDHGRVQRQVDAEGNETSFGYDRFGNKTSMIDAEGNRYEYGYTARNKIAEVRLWDFKSDAPAEGDEPEYLVLNSYAYDFAGRMVRHTDAMGRRLEYRYYDDDKLQSVTLKDFRNLDGSKRDYVVESNSYDGAGNLIKQVAGNGSVVTEHRIDRAGRVESTVVDPGGLARRTDFRYDHNGNVLRVSHSGKASNVPWPVSTNAETVDYVYDAAGNVTKETVVAGASNLVTSRTYDQRGLRTSTTDPRGNLDGADKSAFTTTFRYDELGRQVSAVGPTVSAESGGQEPKTVEPTRRFGYNAFDEQVAVKDELGNVSRVSYDKLSRPVTSTAPSYKPPGTSDPITPTTRTRYDGLGNATEVIDPRGNTTRYTYDRLGRMIVRDEPSATNDERAVWRYTYTHTGEVLSVTDPTGARAEATYDDLDRKITSTRVERHPVADNYTTRYEYDDAGNLTAAITPSGAKTTYTYDAVGELIKSTDAAGTPTHYGYDFRGRQVRIADALGRTSRQDFDPLGRMTSESDLNPAGETLRTQKYGYDHTGNLTSSTDPYGRPTKYEYDAANQLVRQTEPVSDSESITTSFGYDAAGNRTRYTDGRGNSTLYTVNSLGLAESVIEPVTAKHPKAEDRTWTVAYDATANPVKMTAPGGVKRLRTFDAAGRMTSEKGEGAEKPTADRTFGYNLRGDLITVNAPKDTNKYVYDDRGNILSADGPSGKAGFEYNVDGQLTGRTDAAGKASYAYRNARLDTVTDSLTSTVQRLGYDGAGQPKTIDYGSGRVRTFGYDDIGRMASDKLVNATGNAVASIEYGYDENDHLTRKNTLGTAGAGENTYGYDQAGRLTSWTAEGKTTEYHWDASGNRVRAGDKEASFDERNRLRSDGDYTYDYTPRGTLASRTSSGLTEPFSFDAFDRLIAQGGTAYEYDGLDRLVSRNGTAFSYAGTSDEVVSDGVARYARGPADELLAVEQDGTRRLTLSDEHEDLVAGFDPADTALASLPDSTAYDPFGKVIAKQGERRNIGYQGDWTDQDSGQVKMGARWYDPGTGRFNSRDEVDYVAGESILANRYVYGAGAPLDYTDPDGQWPSCGWCKKVVNKAASVVKSSARAVYNGVRKAASWAWSGVKKVARKIASAARWVYHKARAAVRWVGNKVRAAARWVGSKVSAAVNWAKKRAAAARKAAIRAAKAVTRKAKRAAAWVAKHNPIRVIKAAIKPLYAGIKKVVSAAAHLPARVVATVRDVVADATKAVKVIYKKAVEAAGTVVETVSKATQAVSEFVQTHKAAIAGFVAGAVVGVGCGVAIGWTGVGAVACGALAGAVGSVVHDVVEGGHSLREIAGNALLGGVLGGLTGGLGAVAGQALRAGVGALGAGFRSAGQSALGAARAEAGNIVRGRMSGGVTSRLGGCNSFTASTSVLMADGTRKAIQDVRVGDMVLATDPTTGRTEAKPVTNLITGEGDKTIVEVVVDVDGDKGDATAKIEATDQHPFWVDDQGRWVDAKDLRPGNLLRTSAGTYVQVVQTRTRSAYERVHNLTVDGVHTYYVAAEAPQAAAADTLVHNCRSIDPFEVRFTQDSAGKFFSSGNSVFELARDLKAGAVEAASIPPIRLVQNSGKLFSLDNRRLAAFQMADVPVPYRMATRREIAQKWDDHFTTETDGIGIAIRLGGGREVWWRGTRG</sequence>